<protein>
    <recommendedName>
        <fullName evidence="1">Enoyl reductase (ER) domain-containing protein</fullName>
    </recommendedName>
</protein>
<reference evidence="2" key="1">
    <citation type="submission" date="2023-08" db="EMBL/GenBank/DDBJ databases">
        <title>Black Yeasts Isolated from many extreme environments.</title>
        <authorList>
            <person name="Coleine C."/>
            <person name="Stajich J.E."/>
            <person name="Selbmann L."/>
        </authorList>
    </citation>
    <scope>NUCLEOTIDE SEQUENCE</scope>
    <source>
        <strain evidence="2">CCFEE 5810</strain>
    </source>
</reference>
<evidence type="ECO:0000313" key="3">
    <source>
        <dbReference type="Proteomes" id="UP001310594"/>
    </source>
</evidence>
<organism evidence="2 3">
    <name type="scientific">Elasticomyces elasticus</name>
    <dbReference type="NCBI Taxonomy" id="574655"/>
    <lineage>
        <taxon>Eukaryota</taxon>
        <taxon>Fungi</taxon>
        <taxon>Dikarya</taxon>
        <taxon>Ascomycota</taxon>
        <taxon>Pezizomycotina</taxon>
        <taxon>Dothideomycetes</taxon>
        <taxon>Dothideomycetidae</taxon>
        <taxon>Mycosphaerellales</taxon>
        <taxon>Teratosphaeriaceae</taxon>
        <taxon>Elasticomyces</taxon>
    </lineage>
</organism>
<dbReference type="CDD" id="cd08241">
    <property type="entry name" value="QOR1"/>
    <property type="match status" value="1"/>
</dbReference>
<dbReference type="PANTHER" id="PTHR43677">
    <property type="entry name" value="SHORT-CHAIN DEHYDROGENASE/REDUCTASE"/>
    <property type="match status" value="1"/>
</dbReference>
<dbReference type="InterPro" id="IPR051397">
    <property type="entry name" value="Zn-ADH-like_protein"/>
</dbReference>
<evidence type="ECO:0000259" key="1">
    <source>
        <dbReference type="SMART" id="SM00829"/>
    </source>
</evidence>
<accession>A0AAN7ZME0</accession>
<dbReference type="PROSITE" id="PS01162">
    <property type="entry name" value="QOR_ZETA_CRYSTAL"/>
    <property type="match status" value="1"/>
</dbReference>
<dbReference type="Pfam" id="PF08240">
    <property type="entry name" value="ADH_N"/>
    <property type="match status" value="1"/>
</dbReference>
<dbReference type="InterPro" id="IPR011032">
    <property type="entry name" value="GroES-like_sf"/>
</dbReference>
<dbReference type="PANTHER" id="PTHR43677:SF4">
    <property type="entry name" value="QUINONE OXIDOREDUCTASE-LIKE PROTEIN 2"/>
    <property type="match status" value="1"/>
</dbReference>
<dbReference type="Proteomes" id="UP001310594">
    <property type="component" value="Unassembled WGS sequence"/>
</dbReference>
<dbReference type="GO" id="GO:0008270">
    <property type="term" value="F:zinc ion binding"/>
    <property type="evidence" value="ECO:0007669"/>
    <property type="project" value="InterPro"/>
</dbReference>
<evidence type="ECO:0000313" key="2">
    <source>
        <dbReference type="EMBL" id="KAK5695791.1"/>
    </source>
</evidence>
<proteinExistence type="predicted"/>
<dbReference type="EMBL" id="JAVRQU010000013">
    <property type="protein sequence ID" value="KAK5695791.1"/>
    <property type="molecule type" value="Genomic_DNA"/>
</dbReference>
<dbReference type="AlphaFoldDB" id="A0AAN7ZME0"/>
<dbReference type="InterPro" id="IPR020843">
    <property type="entry name" value="ER"/>
</dbReference>
<comment type="caution">
    <text evidence="2">The sequence shown here is derived from an EMBL/GenBank/DDBJ whole genome shotgun (WGS) entry which is preliminary data.</text>
</comment>
<name>A0AAN7ZME0_9PEZI</name>
<dbReference type="GO" id="GO:0005739">
    <property type="term" value="C:mitochondrion"/>
    <property type="evidence" value="ECO:0007669"/>
    <property type="project" value="TreeGrafter"/>
</dbReference>
<dbReference type="GO" id="GO:0016491">
    <property type="term" value="F:oxidoreductase activity"/>
    <property type="evidence" value="ECO:0007669"/>
    <property type="project" value="InterPro"/>
</dbReference>
<dbReference type="InterPro" id="IPR036291">
    <property type="entry name" value="NAD(P)-bd_dom_sf"/>
</dbReference>
<feature type="domain" description="Enoyl reductase (ER)" evidence="1">
    <location>
        <begin position="12"/>
        <end position="328"/>
    </location>
</feature>
<dbReference type="SUPFAM" id="SSF50129">
    <property type="entry name" value="GroES-like"/>
    <property type="match status" value="1"/>
</dbReference>
<dbReference type="InterPro" id="IPR013149">
    <property type="entry name" value="ADH-like_C"/>
</dbReference>
<dbReference type="SUPFAM" id="SSF51735">
    <property type="entry name" value="NAD(P)-binding Rossmann-fold domains"/>
    <property type="match status" value="1"/>
</dbReference>
<dbReference type="Pfam" id="PF00107">
    <property type="entry name" value="ADH_zinc_N"/>
    <property type="match status" value="1"/>
</dbReference>
<dbReference type="SMART" id="SM00829">
    <property type="entry name" value="PKS_ER"/>
    <property type="match status" value="1"/>
</dbReference>
<dbReference type="Gene3D" id="3.90.180.10">
    <property type="entry name" value="Medium-chain alcohol dehydrogenases, catalytic domain"/>
    <property type="match status" value="1"/>
</dbReference>
<dbReference type="InterPro" id="IPR002364">
    <property type="entry name" value="Quin_OxRdtase/zeta-crystal_CS"/>
</dbReference>
<sequence>MRGIQISKYVEGPLDLTVSTLSQPTPNENQYTIAIHATATNFFDLLQIRGKYQHQPPLPWVAGSEFSGVVTATPSSLNGKGSKFSVGDKVFGASQGGYATHVCATESQLKPVPKGWGFFEAAGLFVTMPTSYAGLVTRCNLKAGDWVLVHAAAGGVGLAAVQIAKALGATVIATAGTKHKLDVAKRFGADYTVDYTREDWPQVVKKLTPKSRGVDIVYDPVGLVDKSTKCIAWNGRLLVVGFTGGPIEKVATNKMLLKNISVVGLHWGAYALNEPTKIDEVWDELFKLFESRKVTGTNYTDKEYVGLEDVPEALRALGSRDTWGKVVVKVPQEGQSKL</sequence>
<dbReference type="InterPro" id="IPR013154">
    <property type="entry name" value="ADH-like_N"/>
</dbReference>
<gene>
    <name evidence="2" type="ORF">LTR97_008211</name>
</gene>
<dbReference type="Gene3D" id="3.40.50.720">
    <property type="entry name" value="NAD(P)-binding Rossmann-like Domain"/>
    <property type="match status" value="1"/>
</dbReference>